<evidence type="ECO:0000256" key="9">
    <source>
        <dbReference type="PIRSR" id="PIRSR000450-1"/>
    </source>
</evidence>
<evidence type="ECO:0000256" key="1">
    <source>
        <dbReference type="ARBA" id="ARBA00004496"/>
    </source>
</evidence>
<comment type="caution">
    <text evidence="8">Lacks conserved residue(s) required for the propagation of feature annotation.</text>
</comment>
<comment type="function">
    <text evidence="8">Transfers an acetyl group from acetyl-CoA to L-homoserine, forming acetyl-L-homoserine.</text>
</comment>
<reference evidence="10" key="2">
    <citation type="journal article" date="2021" name="PeerJ">
        <title>Extensive microbial diversity within the chicken gut microbiome revealed by metagenomics and culture.</title>
        <authorList>
            <person name="Gilroy R."/>
            <person name="Ravi A."/>
            <person name="Getino M."/>
            <person name="Pursley I."/>
            <person name="Horton D.L."/>
            <person name="Alikhan N.F."/>
            <person name="Baker D."/>
            <person name="Gharbi K."/>
            <person name="Hall N."/>
            <person name="Watson M."/>
            <person name="Adriaenssens E.M."/>
            <person name="Foster-Nyarko E."/>
            <person name="Jarju S."/>
            <person name="Secka A."/>
            <person name="Antonio M."/>
            <person name="Oren A."/>
            <person name="Chaudhuri R.R."/>
            <person name="La Ragione R."/>
            <person name="Hildebrand F."/>
            <person name="Pallen M.J."/>
        </authorList>
    </citation>
    <scope>NUCLEOTIDE SEQUENCE</scope>
    <source>
        <strain evidence="10">11300</strain>
    </source>
</reference>
<evidence type="ECO:0000256" key="6">
    <source>
        <dbReference type="ARBA" id="ARBA00023315"/>
    </source>
</evidence>
<feature type="active site" description="Acyl-thioester intermediate" evidence="8 9">
    <location>
        <position position="142"/>
    </location>
</feature>
<feature type="site" description="Important for substrate specificity" evidence="8">
    <location>
        <position position="192"/>
    </location>
</feature>
<comment type="subcellular location">
    <subcellularLocation>
        <location evidence="1 8">Cytoplasm</location>
    </subcellularLocation>
</comment>
<dbReference type="InterPro" id="IPR005697">
    <property type="entry name" value="HST_MetA"/>
</dbReference>
<feature type="binding site" evidence="8">
    <location>
        <position position="163"/>
    </location>
    <ligand>
        <name>substrate</name>
    </ligand>
</feature>
<keyword evidence="5 8" id="KW-0486">Methionine biosynthesis</keyword>
<feature type="site" description="Important for acyl-CoA specificity" evidence="8">
    <location>
        <position position="111"/>
    </location>
</feature>
<dbReference type="Pfam" id="PF04204">
    <property type="entry name" value="HTS"/>
    <property type="match status" value="1"/>
</dbReference>
<evidence type="ECO:0000313" key="11">
    <source>
        <dbReference type="Proteomes" id="UP000824091"/>
    </source>
</evidence>
<dbReference type="CDD" id="cd03131">
    <property type="entry name" value="GATase1_HTS"/>
    <property type="match status" value="1"/>
</dbReference>
<dbReference type="GO" id="GO:0005737">
    <property type="term" value="C:cytoplasm"/>
    <property type="evidence" value="ECO:0007669"/>
    <property type="project" value="UniProtKB-SubCell"/>
</dbReference>
<dbReference type="Proteomes" id="UP000824091">
    <property type="component" value="Unassembled WGS sequence"/>
</dbReference>
<dbReference type="PANTHER" id="PTHR20919:SF0">
    <property type="entry name" value="HOMOSERINE O-SUCCINYLTRANSFERASE"/>
    <property type="match status" value="1"/>
</dbReference>
<dbReference type="AlphaFoldDB" id="A0A9D1I716"/>
<feature type="active site" evidence="8">
    <location>
        <position position="237"/>
    </location>
</feature>
<comment type="pathway">
    <text evidence="8">Amino-acid biosynthesis; L-methionine biosynthesis via de novo pathway; O-acetyl-L-homoserine from L-homoserine: step 1/1.</text>
</comment>
<evidence type="ECO:0000256" key="4">
    <source>
        <dbReference type="ARBA" id="ARBA00022679"/>
    </source>
</evidence>
<comment type="similarity">
    <text evidence="8">Belongs to the MetA family.</text>
</comment>
<keyword evidence="6 8" id="KW-0012">Acyltransferase</keyword>
<evidence type="ECO:0000256" key="7">
    <source>
        <dbReference type="ARBA" id="ARBA00049043"/>
    </source>
</evidence>
<keyword evidence="2 8" id="KW-0963">Cytoplasm</keyword>
<organism evidence="10 11">
    <name type="scientific">Candidatus Fimisoma avicola</name>
    <dbReference type="NCBI Taxonomy" id="2840826"/>
    <lineage>
        <taxon>Bacteria</taxon>
        <taxon>Bacillati</taxon>
        <taxon>Bacillota</taxon>
        <taxon>Clostridia</taxon>
        <taxon>Eubacteriales</taxon>
        <taxon>Candidatus Fimisoma</taxon>
    </lineage>
</organism>
<keyword evidence="4 8" id="KW-0808">Transferase</keyword>
<dbReference type="SUPFAM" id="SSF52317">
    <property type="entry name" value="Class I glutamine amidotransferase-like"/>
    <property type="match status" value="1"/>
</dbReference>
<dbReference type="GO" id="GO:0008899">
    <property type="term" value="F:homoserine O-succinyltransferase activity"/>
    <property type="evidence" value="ECO:0007669"/>
    <property type="project" value="UniProtKB-UniRule"/>
</dbReference>
<feature type="binding site" evidence="8">
    <location>
        <position position="192"/>
    </location>
    <ligand>
        <name>substrate</name>
    </ligand>
</feature>
<evidence type="ECO:0000256" key="3">
    <source>
        <dbReference type="ARBA" id="ARBA00022605"/>
    </source>
</evidence>
<evidence type="ECO:0000313" key="10">
    <source>
        <dbReference type="EMBL" id="HIU28165.1"/>
    </source>
</evidence>
<proteinExistence type="inferred from homology"/>
<dbReference type="NCBIfam" id="TIGR01001">
    <property type="entry name" value="metA"/>
    <property type="match status" value="1"/>
</dbReference>
<reference evidence="10" key="1">
    <citation type="submission" date="2020-10" db="EMBL/GenBank/DDBJ databases">
        <authorList>
            <person name="Gilroy R."/>
        </authorList>
    </citation>
    <scope>NUCLEOTIDE SEQUENCE</scope>
    <source>
        <strain evidence="10">11300</strain>
    </source>
</reference>
<dbReference type="HAMAP" id="MF_00295">
    <property type="entry name" value="MetA_acyltransf"/>
    <property type="match status" value="1"/>
</dbReference>
<evidence type="ECO:0000256" key="5">
    <source>
        <dbReference type="ARBA" id="ARBA00023167"/>
    </source>
</evidence>
<gene>
    <name evidence="10" type="primary">metA</name>
    <name evidence="8" type="synonym">metAA</name>
    <name evidence="10" type="ORF">IAD16_07300</name>
</gene>
<feature type="binding site" evidence="8">
    <location>
        <position position="249"/>
    </location>
    <ligand>
        <name>substrate</name>
    </ligand>
</feature>
<comment type="caution">
    <text evidence="10">The sequence shown here is derived from an EMBL/GenBank/DDBJ whole genome shotgun (WGS) entry which is preliminary data.</text>
</comment>
<accession>A0A9D1I716</accession>
<dbReference type="EC" id="2.3.1.31" evidence="8"/>
<name>A0A9D1I716_9FIRM</name>
<evidence type="ECO:0000256" key="8">
    <source>
        <dbReference type="HAMAP-Rule" id="MF_00295"/>
    </source>
</evidence>
<sequence length="308" mass="35623">MPIKIANGLPARKTLESENIFVMDENRATTQDIRPLKIIILNLMPTKITTETQLARLLGNTPLQIEVELLAMSTRAPRHISKEHMLTFYKVFDDIKDEYFDGMVITGAPVELMEFEEVDYWPEICKIMDWSTSHVYSTFHICWGAQAALYHHYGIPKRRLSEKMFGVFSHKVTHKGSILFRGFDDTFMVPHSRHTTVLKEDILKVPSLKILAESEEAGVYAISTDEGRRIFITGHSEYDTDTLAQEYFRDKEAGLEIKVPKNYFPEDDDSRQPSCCWRSGANLLYSNWLNYFVYQSTPYDINTVPAFR</sequence>
<evidence type="ECO:0000256" key="2">
    <source>
        <dbReference type="ARBA" id="ARBA00022490"/>
    </source>
</evidence>
<protein>
    <recommendedName>
        <fullName evidence="8">Homoserine O-acetyltransferase</fullName>
        <shortName evidence="8">HAT</shortName>
        <ecNumber evidence="8">2.3.1.31</ecNumber>
    </recommendedName>
    <alternativeName>
        <fullName evidence="8">Homoserine transacetylase</fullName>
        <shortName evidence="8">HTA</shortName>
    </alternativeName>
</protein>
<dbReference type="InterPro" id="IPR033752">
    <property type="entry name" value="MetA_family"/>
</dbReference>
<comment type="catalytic activity">
    <reaction evidence="7 8">
        <text>L-homoserine + acetyl-CoA = O-acetyl-L-homoserine + CoA</text>
        <dbReference type="Rhea" id="RHEA:13701"/>
        <dbReference type="ChEBI" id="CHEBI:57287"/>
        <dbReference type="ChEBI" id="CHEBI:57288"/>
        <dbReference type="ChEBI" id="CHEBI:57476"/>
        <dbReference type="ChEBI" id="CHEBI:57716"/>
        <dbReference type="EC" id="2.3.1.31"/>
    </reaction>
</comment>
<dbReference type="PIRSF" id="PIRSF000450">
    <property type="entry name" value="H_ser_succinyltr"/>
    <property type="match status" value="1"/>
</dbReference>
<dbReference type="GO" id="GO:0004414">
    <property type="term" value="F:homoserine O-acetyltransferase activity"/>
    <property type="evidence" value="ECO:0007669"/>
    <property type="project" value="UniProtKB-EC"/>
</dbReference>
<dbReference type="EMBL" id="DVMO01000106">
    <property type="protein sequence ID" value="HIU28165.1"/>
    <property type="molecule type" value="Genomic_DNA"/>
</dbReference>
<feature type="active site" description="Proton acceptor" evidence="8">
    <location>
        <position position="235"/>
    </location>
</feature>
<dbReference type="PANTHER" id="PTHR20919">
    <property type="entry name" value="HOMOSERINE O-SUCCINYLTRANSFERASE"/>
    <property type="match status" value="1"/>
</dbReference>
<dbReference type="Gene3D" id="3.40.50.880">
    <property type="match status" value="1"/>
</dbReference>
<keyword evidence="3 8" id="KW-0028">Amino-acid biosynthesis</keyword>
<dbReference type="InterPro" id="IPR029062">
    <property type="entry name" value="Class_I_gatase-like"/>
</dbReference>
<dbReference type="FunFam" id="3.40.50.880:FF:000004">
    <property type="entry name" value="Homoserine O-succinyltransferase"/>
    <property type="match status" value="1"/>
</dbReference>
<dbReference type="GO" id="GO:0019281">
    <property type="term" value="P:L-methionine biosynthetic process from homoserine via O-succinyl-L-homoserine and cystathionine"/>
    <property type="evidence" value="ECO:0007669"/>
    <property type="project" value="InterPro"/>
</dbReference>